<dbReference type="InterPro" id="IPR050810">
    <property type="entry name" value="Bact_Secretion_Sys_Channel"/>
</dbReference>
<evidence type="ECO:0000256" key="4">
    <source>
        <dbReference type="SAM" id="MobiDB-lite"/>
    </source>
</evidence>
<evidence type="ECO:0000313" key="7">
    <source>
        <dbReference type="Proteomes" id="UP001226867"/>
    </source>
</evidence>
<organism evidence="6 7">
    <name type="scientific">Variovorax ginsengisoli</name>
    <dbReference type="NCBI Taxonomy" id="363844"/>
    <lineage>
        <taxon>Bacteria</taxon>
        <taxon>Pseudomonadati</taxon>
        <taxon>Pseudomonadota</taxon>
        <taxon>Betaproteobacteria</taxon>
        <taxon>Burkholderiales</taxon>
        <taxon>Comamonadaceae</taxon>
        <taxon>Variovorax</taxon>
    </lineage>
</organism>
<evidence type="ECO:0000256" key="5">
    <source>
        <dbReference type="SAM" id="SignalP"/>
    </source>
</evidence>
<feature type="signal peptide" evidence="5">
    <location>
        <begin position="1"/>
        <end position="24"/>
    </location>
</feature>
<evidence type="ECO:0000313" key="6">
    <source>
        <dbReference type="EMBL" id="MDP9902408.1"/>
    </source>
</evidence>
<protein>
    <submittedName>
        <fullName evidence="6">Type IVB pilus formation R64 PilN family outer membrane protein</fullName>
    </submittedName>
</protein>
<dbReference type="Proteomes" id="UP001226867">
    <property type="component" value="Unassembled WGS sequence"/>
</dbReference>
<dbReference type="RefSeq" id="WP_307692153.1">
    <property type="nucleotide sequence ID" value="NZ_JAUSRO010000018.1"/>
</dbReference>
<reference evidence="6 7" key="1">
    <citation type="submission" date="2023-07" db="EMBL/GenBank/DDBJ databases">
        <title>Sorghum-associated microbial communities from plants grown in Nebraska, USA.</title>
        <authorList>
            <person name="Schachtman D."/>
        </authorList>
    </citation>
    <scope>NUCLEOTIDE SEQUENCE [LARGE SCALE GENOMIC DNA]</scope>
    <source>
        <strain evidence="6 7">DS1607</strain>
    </source>
</reference>
<keyword evidence="2 5" id="KW-0732">Signal</keyword>
<gene>
    <name evidence="6" type="ORF">J2W36_004685</name>
</gene>
<keyword evidence="7" id="KW-1185">Reference proteome</keyword>
<keyword evidence="3" id="KW-0472">Membrane</keyword>
<comment type="caution">
    <text evidence="6">The sequence shown here is derived from an EMBL/GenBank/DDBJ whole genome shotgun (WGS) entry which is preliminary data.</text>
</comment>
<accession>A0ABT9SDH8</accession>
<evidence type="ECO:0000256" key="1">
    <source>
        <dbReference type="ARBA" id="ARBA00004370"/>
    </source>
</evidence>
<feature type="chain" id="PRO_5046352509" evidence="5">
    <location>
        <begin position="25"/>
        <end position="616"/>
    </location>
</feature>
<comment type="subcellular location">
    <subcellularLocation>
        <location evidence="1">Membrane</location>
    </subcellularLocation>
</comment>
<feature type="region of interest" description="Disordered" evidence="4">
    <location>
        <begin position="37"/>
        <end position="56"/>
    </location>
</feature>
<evidence type="ECO:0000256" key="3">
    <source>
        <dbReference type="ARBA" id="ARBA00023136"/>
    </source>
</evidence>
<dbReference type="PROSITE" id="PS51257">
    <property type="entry name" value="PROKAR_LIPOPROTEIN"/>
    <property type="match status" value="1"/>
</dbReference>
<name>A0ABT9SDH8_9BURK</name>
<evidence type="ECO:0000256" key="2">
    <source>
        <dbReference type="ARBA" id="ARBA00022729"/>
    </source>
</evidence>
<proteinExistence type="predicted"/>
<dbReference type="PANTHER" id="PTHR30332:SF24">
    <property type="entry name" value="SECRETIN GSPD-RELATED"/>
    <property type="match status" value="1"/>
</dbReference>
<dbReference type="EMBL" id="JAUSRO010000018">
    <property type="protein sequence ID" value="MDP9902408.1"/>
    <property type="molecule type" value="Genomic_DNA"/>
</dbReference>
<dbReference type="PANTHER" id="PTHR30332">
    <property type="entry name" value="PROBABLE GENERAL SECRETION PATHWAY PROTEIN D"/>
    <property type="match status" value="1"/>
</dbReference>
<sequence length="616" mass="65432">MNKEWTTLALLLCSLSLLSACAPAKRISEKNNEVLEQASATSKGIRQTPMGIEPTTPGAPYQIDLQAANAAKQAVARHASRPWIGAKMTAVQSDEMLPPIFTESFKLNFDDRQTNGRVPIAVIAERLTRLTNVPVRIKQDVYGSNSTNGQSSQIASTPAFTGAPIPGVIVPPQVLQTGGPTTAFNTKAALSDLKLPIPDGGTDDSSSQKPQFRQAITDVSSLEMRWDGSLSSFLDHVTGRLNLSWSYRDGVVVIERFISESFELSAFVGTQDYKMSLNGSNSGQGGGSGNTGSASSALDVTESGKISALESLRKSIETMVSASGGSVVLSEGSGRFTVTATKDVMGRVREVLRHEEAAMTRQAHIQIDVYSVTTNDSDERGIDWNVVYQSLSKSWGAVISSPAALTGSLGGSVGYSILKADDANASSRGTQARFGSSSAMLNLLNEISNTAQYRPISMIAMNRQWARKTHLKTDGYLSETTPATASSVGSGAPGLKTSSIVTGDKFLVQPAILDNGVILLKFGVSLTELLSLFDVTTGSGATLQKVQTPVTSGTDDQTTVRLMPGEAMVVTGLSRRLASGDTRKLTENLPLFAGGSQRAGYKREDFLIVVRAVQMN</sequence>